<accession>A0A0P1MZN0</accession>
<keyword evidence="8" id="KW-1185">Reference proteome</keyword>
<feature type="transmembrane region" description="Helical" evidence="6">
    <location>
        <begin position="449"/>
        <end position="471"/>
    </location>
</feature>
<reference evidence="8" key="1">
    <citation type="submission" date="2015-11" db="EMBL/GenBank/DDBJ databases">
        <authorList>
            <person name="Varghese N."/>
        </authorList>
    </citation>
    <scope>NUCLEOTIDE SEQUENCE [LARGE SCALE GENOMIC DNA]</scope>
    <source>
        <strain evidence="8">JGI-23</strain>
    </source>
</reference>
<keyword evidence="2" id="KW-1003">Cell membrane</keyword>
<organism evidence="7 8">
    <name type="scientific">Candidatus Chryseopegocella kryptomonas</name>
    <dbReference type="NCBI Taxonomy" id="1633643"/>
    <lineage>
        <taxon>Bacteria</taxon>
        <taxon>Pseudomonadati</taxon>
        <taxon>Candidatus Kryptoniota</taxon>
        <taxon>Candidatus Chryseopegocella</taxon>
    </lineage>
</organism>
<feature type="transmembrane region" description="Helical" evidence="6">
    <location>
        <begin position="50"/>
        <end position="72"/>
    </location>
</feature>
<feature type="transmembrane region" description="Helical" evidence="6">
    <location>
        <begin position="175"/>
        <end position="195"/>
    </location>
</feature>
<evidence type="ECO:0000256" key="2">
    <source>
        <dbReference type="ARBA" id="ARBA00022475"/>
    </source>
</evidence>
<evidence type="ECO:0000256" key="5">
    <source>
        <dbReference type="ARBA" id="ARBA00023136"/>
    </source>
</evidence>
<dbReference type="RefSeq" id="WP_092349610.1">
    <property type="nucleotide sequence ID" value="NZ_CZVW01000009.1"/>
</dbReference>
<proteinExistence type="predicted"/>
<protein>
    <submittedName>
        <fullName evidence="7">Peptidoglycan biosynthesis protein MviN/MurJ, putative lipid II flippase</fullName>
    </submittedName>
</protein>
<evidence type="ECO:0000256" key="4">
    <source>
        <dbReference type="ARBA" id="ARBA00022989"/>
    </source>
</evidence>
<feature type="transmembrane region" description="Helical" evidence="6">
    <location>
        <begin position="21"/>
        <end position="38"/>
    </location>
</feature>
<keyword evidence="4 6" id="KW-1133">Transmembrane helix</keyword>
<name>A0A0P1MZN0_9BACT</name>
<sequence length="477" mass="54065">MKMLDNFGIVKKASFVSLSRIVNLLGLLIITIILARYFSKSEFASYDQLWLIFNTITPIISFAFTSSIYFFGARDNAVEYITNIFLTLLTAGAILTLSLFLLKAEISSLFNNVLFAKNFPYFAPFLLFSIPSLILDAILVLKSEFKKLLLVSSITISFYFLTVIFCVLLKKDTSFIFAGLSTIAFGRLIYTAYMIKNFNEKKSRFKFSISTLSEITSYTIPLMLGHISASLSRQVDKYIIASNFNTELYATYTIAAKELPIVPVITSSFIAVVLPEISKLHKVGKNSEIAKLLNDVVKSTSILIIPTFVYLMLFSKEFILVLFSDKYIGSVPIFRVYLFFLLTRVLVFSPVLSSLGRQKVYMFVSLFDLILNVLLGLVFVKLFGLLGPAIAVVTSTYFEAILMLFFISRALNRISLSQILPFNFIFKIFIFSLVSALISFFIGKLFEDLILKFILSAISFAIIYFLTLRLWSLMFKI</sequence>
<keyword evidence="5 6" id="KW-0472">Membrane</keyword>
<evidence type="ECO:0000256" key="1">
    <source>
        <dbReference type="ARBA" id="ARBA00004651"/>
    </source>
</evidence>
<dbReference type="Proteomes" id="UP000199197">
    <property type="component" value="Unassembled WGS sequence"/>
</dbReference>
<dbReference type="PANTHER" id="PTHR30250:SF28">
    <property type="entry name" value="POLYSACCHARIDE BIOSYNTHESIS PROTEIN"/>
    <property type="match status" value="1"/>
</dbReference>
<dbReference type="EMBL" id="CZVW01000009">
    <property type="protein sequence ID" value="CUT01541.1"/>
    <property type="molecule type" value="Genomic_DNA"/>
</dbReference>
<dbReference type="AlphaFoldDB" id="A0A0P1MZN0"/>
<dbReference type="PANTHER" id="PTHR30250">
    <property type="entry name" value="PST FAMILY PREDICTED COLANIC ACID TRANSPORTER"/>
    <property type="match status" value="1"/>
</dbReference>
<feature type="transmembrane region" description="Helical" evidence="6">
    <location>
        <begin position="327"/>
        <end position="348"/>
    </location>
</feature>
<dbReference type="Pfam" id="PF13440">
    <property type="entry name" value="Polysacc_synt_3"/>
    <property type="match status" value="1"/>
</dbReference>
<evidence type="ECO:0000256" key="6">
    <source>
        <dbReference type="SAM" id="Phobius"/>
    </source>
</evidence>
<feature type="transmembrane region" description="Helical" evidence="6">
    <location>
        <begin position="122"/>
        <end position="141"/>
    </location>
</feature>
<comment type="subcellular location">
    <subcellularLocation>
        <location evidence="1">Cell membrane</location>
        <topology evidence="1">Multi-pass membrane protein</topology>
    </subcellularLocation>
</comment>
<feature type="transmembrane region" description="Helical" evidence="6">
    <location>
        <begin position="386"/>
        <end position="407"/>
    </location>
</feature>
<dbReference type="GO" id="GO:0005886">
    <property type="term" value="C:plasma membrane"/>
    <property type="evidence" value="ECO:0007669"/>
    <property type="project" value="UniProtKB-SubCell"/>
</dbReference>
<gene>
    <name evidence="7" type="ORF">JGI23_01064</name>
</gene>
<evidence type="ECO:0000313" key="7">
    <source>
        <dbReference type="EMBL" id="CUT01541.1"/>
    </source>
</evidence>
<feature type="transmembrane region" description="Helical" evidence="6">
    <location>
        <begin position="148"/>
        <end position="169"/>
    </location>
</feature>
<evidence type="ECO:0000313" key="8">
    <source>
        <dbReference type="Proteomes" id="UP000199197"/>
    </source>
</evidence>
<feature type="transmembrane region" description="Helical" evidence="6">
    <location>
        <begin position="296"/>
        <end position="315"/>
    </location>
</feature>
<evidence type="ECO:0000256" key="3">
    <source>
        <dbReference type="ARBA" id="ARBA00022692"/>
    </source>
</evidence>
<feature type="transmembrane region" description="Helical" evidence="6">
    <location>
        <begin position="84"/>
        <end position="102"/>
    </location>
</feature>
<keyword evidence="3 6" id="KW-0812">Transmembrane</keyword>
<dbReference type="InterPro" id="IPR050833">
    <property type="entry name" value="Poly_Biosynth_Transport"/>
</dbReference>
<feature type="transmembrane region" description="Helical" evidence="6">
    <location>
        <begin position="419"/>
        <end position="443"/>
    </location>
</feature>
<feature type="transmembrane region" description="Helical" evidence="6">
    <location>
        <begin position="360"/>
        <end position="380"/>
    </location>
</feature>